<reference evidence="2" key="1">
    <citation type="submission" date="2021-06" db="EMBL/GenBank/DDBJ databases">
        <title>Halomicroarcula sp. F24A a new haloarchaeum isolated from saline soil.</title>
        <authorList>
            <person name="Duran-Viseras A."/>
            <person name="Sanchez-Porro C."/>
            <person name="Ventosa A."/>
        </authorList>
    </citation>
    <scope>NUCLEOTIDE SEQUENCE</scope>
    <source>
        <strain evidence="2">F24A</strain>
    </source>
</reference>
<evidence type="ECO:0000313" key="2">
    <source>
        <dbReference type="EMBL" id="MBX0303579.1"/>
    </source>
</evidence>
<evidence type="ECO:0000256" key="1">
    <source>
        <dbReference type="SAM" id="MobiDB-lite"/>
    </source>
</evidence>
<keyword evidence="3" id="KW-1185">Reference proteome</keyword>
<evidence type="ECO:0000313" key="3">
    <source>
        <dbReference type="Proteomes" id="UP000783863"/>
    </source>
</evidence>
<dbReference type="EMBL" id="RKLQ01000001">
    <property type="protein sequence ID" value="MBX0303579.1"/>
    <property type="molecule type" value="Genomic_DNA"/>
</dbReference>
<protein>
    <submittedName>
        <fullName evidence="2">Uncharacterized protein</fullName>
    </submittedName>
</protein>
<organism evidence="2 3">
    <name type="scientific">Haloarcula salinisoli</name>
    <dbReference type="NCBI Taxonomy" id="2487746"/>
    <lineage>
        <taxon>Archaea</taxon>
        <taxon>Methanobacteriati</taxon>
        <taxon>Methanobacteriota</taxon>
        <taxon>Stenosarchaea group</taxon>
        <taxon>Halobacteria</taxon>
        <taxon>Halobacteriales</taxon>
        <taxon>Haloarculaceae</taxon>
        <taxon>Haloarcula</taxon>
    </lineage>
</organism>
<name>A0A8J7YIB5_9EURY</name>
<sequence length="90" mass="9604">MTREELATASDLLESAADDTANDDAGERLGELAGQLERLSTADRGPDHGRLARIQSALNDLQSNDGTDVAETIDDADDAINEYRSDLEGV</sequence>
<comment type="caution">
    <text evidence="2">The sequence shown here is derived from an EMBL/GenBank/DDBJ whole genome shotgun (WGS) entry which is preliminary data.</text>
</comment>
<dbReference type="Pfam" id="PF24430">
    <property type="entry name" value="DUF7553"/>
    <property type="match status" value="1"/>
</dbReference>
<accession>A0A8J7YIB5</accession>
<proteinExistence type="predicted"/>
<dbReference type="RefSeq" id="WP_220587777.1">
    <property type="nucleotide sequence ID" value="NZ_RKLQ01000001.1"/>
</dbReference>
<dbReference type="AlphaFoldDB" id="A0A8J7YIB5"/>
<feature type="region of interest" description="Disordered" evidence="1">
    <location>
        <begin position="1"/>
        <end position="25"/>
    </location>
</feature>
<dbReference type="InterPro" id="IPR055975">
    <property type="entry name" value="DUF7553"/>
</dbReference>
<dbReference type="Proteomes" id="UP000783863">
    <property type="component" value="Unassembled WGS sequence"/>
</dbReference>
<gene>
    <name evidence="2" type="ORF">EGD98_07825</name>
</gene>